<evidence type="ECO:0000313" key="13">
    <source>
        <dbReference type="EMBL" id="MBR7834769.1"/>
    </source>
</evidence>
<dbReference type="FunFam" id="3.40.50.300:FF:000437">
    <property type="entry name" value="ATP-dependent DNA helicase DinG"/>
    <property type="match status" value="1"/>
</dbReference>
<dbReference type="GO" id="GO:0003676">
    <property type="term" value="F:nucleic acid binding"/>
    <property type="evidence" value="ECO:0007669"/>
    <property type="project" value="InterPro"/>
</dbReference>
<comment type="caution">
    <text evidence="13">The sequence shown here is derived from an EMBL/GenBank/DDBJ whole genome shotgun (WGS) entry which is preliminary data.</text>
</comment>
<dbReference type="PANTHER" id="PTHR11472">
    <property type="entry name" value="DNA REPAIR DEAD HELICASE RAD3/XP-D SUBFAMILY MEMBER"/>
    <property type="match status" value="1"/>
</dbReference>
<dbReference type="AlphaFoldDB" id="A0A941EVN1"/>
<accession>A0A941EVN1</accession>
<dbReference type="InterPro" id="IPR014013">
    <property type="entry name" value="Helic_SF1/SF2_ATP-bd_DinG/Rad3"/>
</dbReference>
<evidence type="ECO:0000256" key="6">
    <source>
        <dbReference type="ARBA" id="ARBA00038058"/>
    </source>
</evidence>
<name>A0A941EVN1_9ACTN</name>
<dbReference type="PROSITE" id="PS51193">
    <property type="entry name" value="HELICASE_ATP_BIND_2"/>
    <property type="match status" value="1"/>
</dbReference>
<organism evidence="13 14">
    <name type="scientific">Actinospica durhamensis</name>
    <dbReference type="NCBI Taxonomy" id="1508375"/>
    <lineage>
        <taxon>Bacteria</taxon>
        <taxon>Bacillati</taxon>
        <taxon>Actinomycetota</taxon>
        <taxon>Actinomycetes</taxon>
        <taxon>Catenulisporales</taxon>
        <taxon>Actinospicaceae</taxon>
        <taxon>Actinospica</taxon>
    </lineage>
</organism>
<dbReference type="SUPFAM" id="SSF52540">
    <property type="entry name" value="P-loop containing nucleoside triphosphate hydrolases"/>
    <property type="match status" value="1"/>
</dbReference>
<comment type="catalytic activity">
    <reaction evidence="8">
        <text>ATP + H2O = ADP + phosphate + H(+)</text>
        <dbReference type="Rhea" id="RHEA:13065"/>
        <dbReference type="ChEBI" id="CHEBI:15377"/>
        <dbReference type="ChEBI" id="CHEBI:15378"/>
        <dbReference type="ChEBI" id="CHEBI:30616"/>
        <dbReference type="ChEBI" id="CHEBI:43474"/>
        <dbReference type="ChEBI" id="CHEBI:456216"/>
        <dbReference type="EC" id="5.6.2.3"/>
    </reaction>
</comment>
<keyword evidence="2" id="KW-0547">Nucleotide-binding</keyword>
<dbReference type="Pfam" id="PF13307">
    <property type="entry name" value="Helicase_C_2"/>
    <property type="match status" value="1"/>
</dbReference>
<evidence type="ECO:0000256" key="8">
    <source>
        <dbReference type="ARBA" id="ARBA00048954"/>
    </source>
</evidence>
<keyword evidence="14" id="KW-1185">Reference proteome</keyword>
<keyword evidence="4 13" id="KW-0347">Helicase</keyword>
<evidence type="ECO:0000256" key="5">
    <source>
        <dbReference type="ARBA" id="ARBA00022840"/>
    </source>
</evidence>
<dbReference type="EC" id="5.6.2.3" evidence="7"/>
<comment type="cofactor">
    <cofactor evidence="1">
        <name>[4Fe-4S] cluster</name>
        <dbReference type="ChEBI" id="CHEBI:49883"/>
    </cofactor>
</comment>
<dbReference type="GO" id="GO:0005524">
    <property type="term" value="F:ATP binding"/>
    <property type="evidence" value="ECO:0007669"/>
    <property type="project" value="UniProtKB-KW"/>
</dbReference>
<evidence type="ECO:0000256" key="3">
    <source>
        <dbReference type="ARBA" id="ARBA00022801"/>
    </source>
</evidence>
<dbReference type="InterPro" id="IPR006555">
    <property type="entry name" value="ATP-dep_Helicase_C"/>
</dbReference>
<evidence type="ECO:0000256" key="2">
    <source>
        <dbReference type="ARBA" id="ARBA00022741"/>
    </source>
</evidence>
<gene>
    <name evidence="13" type="ORF">KDL01_15950</name>
</gene>
<reference evidence="13" key="1">
    <citation type="submission" date="2021-04" db="EMBL/GenBank/DDBJ databases">
        <title>Genome based classification of Actinospica acidithermotolerans sp. nov., an actinobacterium isolated from an Indonesian hot spring.</title>
        <authorList>
            <person name="Kusuma A.B."/>
            <person name="Putra K.E."/>
            <person name="Nafisah S."/>
            <person name="Loh J."/>
            <person name="Nouioui I."/>
            <person name="Goodfellow M."/>
        </authorList>
    </citation>
    <scope>NUCLEOTIDE SEQUENCE</scope>
    <source>
        <strain evidence="13">CSCA 57</strain>
    </source>
</reference>
<dbReference type="EMBL" id="JAGSOG010000070">
    <property type="protein sequence ID" value="MBR7834769.1"/>
    <property type="molecule type" value="Genomic_DNA"/>
</dbReference>
<keyword evidence="5" id="KW-0067">ATP-binding</keyword>
<keyword evidence="3" id="KW-0378">Hydrolase</keyword>
<protein>
    <recommendedName>
        <fullName evidence="9">ATP-dependent helicase DinG</fullName>
        <ecNumber evidence="7">5.6.2.3</ecNumber>
    </recommendedName>
    <alternativeName>
        <fullName evidence="10">DNA 5'-3' helicase DinG</fullName>
    </alternativeName>
</protein>
<dbReference type="InterPro" id="IPR011545">
    <property type="entry name" value="DEAD/DEAH_box_helicase_dom"/>
</dbReference>
<evidence type="ECO:0000256" key="7">
    <source>
        <dbReference type="ARBA" id="ARBA00044969"/>
    </source>
</evidence>
<feature type="region of interest" description="Disordered" evidence="11">
    <location>
        <begin position="435"/>
        <end position="473"/>
    </location>
</feature>
<evidence type="ECO:0000256" key="10">
    <source>
        <dbReference type="ARBA" id="ARBA00079061"/>
    </source>
</evidence>
<evidence type="ECO:0000256" key="11">
    <source>
        <dbReference type="SAM" id="MobiDB-lite"/>
    </source>
</evidence>
<dbReference type="RefSeq" id="WP_212529287.1">
    <property type="nucleotide sequence ID" value="NZ_JAGSOG010000070.1"/>
</dbReference>
<feature type="compositionally biased region" description="Low complexity" evidence="11">
    <location>
        <begin position="455"/>
        <end position="469"/>
    </location>
</feature>
<dbReference type="PANTHER" id="PTHR11472:SF34">
    <property type="entry name" value="REGULATOR OF TELOMERE ELONGATION HELICASE 1"/>
    <property type="match status" value="1"/>
</dbReference>
<dbReference type="Pfam" id="PF00270">
    <property type="entry name" value="DEAD"/>
    <property type="match status" value="1"/>
</dbReference>
<evidence type="ECO:0000256" key="4">
    <source>
        <dbReference type="ARBA" id="ARBA00022806"/>
    </source>
</evidence>
<dbReference type="GO" id="GO:0043139">
    <property type="term" value="F:5'-3' DNA helicase activity"/>
    <property type="evidence" value="ECO:0007669"/>
    <property type="project" value="UniProtKB-EC"/>
</dbReference>
<evidence type="ECO:0000256" key="9">
    <source>
        <dbReference type="ARBA" id="ARBA00073590"/>
    </source>
</evidence>
<sequence>MGKPALDELLDAAVAAVGGAPRPGQQQMAKAVALSLAQGDPLLVEAGTGTGKSLAYLVPAIAHTLARKERRVIVATATLALQRQLVAHDLPLISGALAPLLGRAPEFALLKGRNNYVCLNKINSAGEEDEQDGLFDPKALSDLGRHVLRVREWSEETDTGDRDDLAPGVPDRIWNAVSVSSRECLGASKCPFGPSCFAEAARERARGADLVITNHALLAIDTFDGEIKVLPEHDAVIIDEAHELVSRATGADSGELTAGLAERAARRCHRQLDEALSQRLDLAAAEFGVELDEAEAGRFHHLPEPLADALTMLRDAAREAVSALGRNRDKSGGGDEGARRQAQAGVEQIFELADRLLQSSEYDVVWLDRGERSTALRIAPLSVAQQLRHRLFARTPAVLTSATLRIGGDFDNVAGSLGLYPAERADRLDGLRPDRAAEAAAPSADADFDPDEEPAGSSTGTDTDASGTDHPIPWQALDVGSPFDYPKQGILYTAKHLAAPGRELGEEQLSEIAELIAAAGGRTLGLFSSMRAADLAAREMRGRLDYLGLPVLCQGEDSLPQLIQRFAEDPKACLFGTLSLWQGVNVPGTACQLVIIDRIPFPRPDDPLATARQEAVARAGGNGFMAVAASHAALLLAQGAGRLIRSSGDRGVVAILDSRLATARYSSFLRAGLPDFWPTTDSETVYAALRRLDEAAKEREQA</sequence>
<dbReference type="GO" id="GO:0016818">
    <property type="term" value="F:hydrolase activity, acting on acid anhydrides, in phosphorus-containing anhydrides"/>
    <property type="evidence" value="ECO:0007669"/>
    <property type="project" value="InterPro"/>
</dbReference>
<dbReference type="Proteomes" id="UP000675781">
    <property type="component" value="Unassembled WGS sequence"/>
</dbReference>
<proteinExistence type="inferred from homology"/>
<evidence type="ECO:0000259" key="12">
    <source>
        <dbReference type="PROSITE" id="PS51193"/>
    </source>
</evidence>
<dbReference type="InterPro" id="IPR045028">
    <property type="entry name" value="DinG/Rad3-like"/>
</dbReference>
<evidence type="ECO:0000313" key="14">
    <source>
        <dbReference type="Proteomes" id="UP000675781"/>
    </source>
</evidence>
<dbReference type="SMART" id="SM00487">
    <property type="entry name" value="DEXDc"/>
    <property type="match status" value="1"/>
</dbReference>
<evidence type="ECO:0000256" key="1">
    <source>
        <dbReference type="ARBA" id="ARBA00001966"/>
    </source>
</evidence>
<dbReference type="GO" id="GO:0006139">
    <property type="term" value="P:nucleobase-containing compound metabolic process"/>
    <property type="evidence" value="ECO:0007669"/>
    <property type="project" value="InterPro"/>
</dbReference>
<dbReference type="Gene3D" id="3.40.50.300">
    <property type="entry name" value="P-loop containing nucleotide triphosphate hydrolases"/>
    <property type="match status" value="2"/>
</dbReference>
<dbReference type="InterPro" id="IPR014001">
    <property type="entry name" value="Helicase_ATP-bd"/>
</dbReference>
<dbReference type="InterPro" id="IPR027417">
    <property type="entry name" value="P-loop_NTPase"/>
</dbReference>
<dbReference type="SMART" id="SM00491">
    <property type="entry name" value="HELICc2"/>
    <property type="match status" value="1"/>
</dbReference>
<comment type="similarity">
    <text evidence="6">Belongs to the helicase family. DinG subfamily.</text>
</comment>
<feature type="domain" description="Helicase ATP-binding" evidence="12">
    <location>
        <begin position="11"/>
        <end position="294"/>
    </location>
</feature>